<sequence>MNYKGINMKKQFISGLIILALGTVFSMNVFAKGDLMRGEASYKVCVACHGENGGGRKITNAPRIAGQQSWYLTRQLNNFRDGIRGSHIKDITGMQMRPMALSLVTEQEVEDVVAYIGTLNGRGKHTGVAGDTEAGKLAYAVCVSCHGANGEGKKALNAPKIAGLPDWYVERQLNNFKSGIRGVDAKDVYGLQMRPMAMTLANDEAVRNVTAYMASLKGISIAKPVTAKSSTVVTVVTTPVSEPLYAPCASCHGSEGEGNQKLGAPRLAGQNDWYVERQLRNWRDGIRGTHAEDVYGMQMRPMAMTLANDEALNKVVRFIGTLNGTPLKQTINGNAEAGKTGYMTCIACHGAQGEGNKALNAPKIAGLPDWYIARQLHSFKKGIRGSHQKDIYGMQMRPMAMTLANDEAIDNVASYISTFSAGVSTASTESVEAAPASTVAVNVSGSAENGKTSFAVCVSCHGADGAGNKALNAPRISGQQEWYVARQLANFKVGIRGSHKDDIYGQQMRPMAMIMANEQAVADIAAYTNTLKSAPAASTVQGDAAAGKAVYGVCASCHGANGEGNKALNSPAIAGQHDWYIVRQLQNFKKGIRGSDAGDTYGQQMSPMAMTLVDDTTINNVAAYISTFK</sequence>
<evidence type="ECO:0000256" key="3">
    <source>
        <dbReference type="ARBA" id="ARBA00022723"/>
    </source>
</evidence>
<reference evidence="7" key="1">
    <citation type="submission" date="2018-05" db="EMBL/GenBank/DDBJ databases">
        <authorList>
            <person name="Lanie J.A."/>
            <person name="Ng W.-L."/>
            <person name="Kazmierczak K.M."/>
            <person name="Andrzejewski T.M."/>
            <person name="Davidsen T.M."/>
            <person name="Wayne K.J."/>
            <person name="Tettelin H."/>
            <person name="Glass J.I."/>
            <person name="Rusch D."/>
            <person name="Podicherti R."/>
            <person name="Tsui H.-C.T."/>
            <person name="Winkler M.E."/>
        </authorList>
    </citation>
    <scope>NUCLEOTIDE SEQUENCE</scope>
</reference>
<name>A0A381TF91_9ZZZZ</name>
<feature type="domain" description="Cytochrome c" evidence="6">
    <location>
        <begin position="33"/>
        <end position="120"/>
    </location>
</feature>
<keyword evidence="5" id="KW-0408">Iron</keyword>
<dbReference type="PROSITE" id="PS51007">
    <property type="entry name" value="CYTC"/>
    <property type="match status" value="6"/>
</dbReference>
<evidence type="ECO:0000259" key="6">
    <source>
        <dbReference type="PROSITE" id="PS51007"/>
    </source>
</evidence>
<feature type="domain" description="Cytochrome c" evidence="6">
    <location>
        <begin position="445"/>
        <end position="532"/>
    </location>
</feature>
<keyword evidence="2" id="KW-0349">Heme</keyword>
<accession>A0A381TF91</accession>
<evidence type="ECO:0000256" key="1">
    <source>
        <dbReference type="ARBA" id="ARBA00022448"/>
    </source>
</evidence>
<evidence type="ECO:0000256" key="5">
    <source>
        <dbReference type="ARBA" id="ARBA00023004"/>
    </source>
</evidence>
<dbReference type="InterPro" id="IPR036909">
    <property type="entry name" value="Cyt_c-like_dom_sf"/>
</dbReference>
<dbReference type="PANTHER" id="PTHR33751">
    <property type="entry name" value="CBB3-TYPE CYTOCHROME C OXIDASE SUBUNIT FIXP"/>
    <property type="match status" value="1"/>
</dbReference>
<feature type="domain" description="Cytochrome c" evidence="6">
    <location>
        <begin position="333"/>
        <end position="420"/>
    </location>
</feature>
<evidence type="ECO:0000256" key="2">
    <source>
        <dbReference type="ARBA" id="ARBA00022617"/>
    </source>
</evidence>
<dbReference type="AlphaFoldDB" id="A0A381TF91"/>
<dbReference type="GO" id="GO:0046872">
    <property type="term" value="F:metal ion binding"/>
    <property type="evidence" value="ECO:0007669"/>
    <property type="project" value="UniProtKB-KW"/>
</dbReference>
<keyword evidence="3" id="KW-0479">Metal-binding</keyword>
<dbReference type="InterPro" id="IPR009056">
    <property type="entry name" value="Cyt_c-like_dom"/>
</dbReference>
<protein>
    <recommendedName>
        <fullName evidence="6">Cytochrome c domain-containing protein</fullName>
    </recommendedName>
</protein>
<dbReference type="EMBL" id="UINC01004506">
    <property type="protein sequence ID" value="SVA14822.1"/>
    <property type="molecule type" value="Genomic_DNA"/>
</dbReference>
<dbReference type="GO" id="GO:0020037">
    <property type="term" value="F:heme binding"/>
    <property type="evidence" value="ECO:0007669"/>
    <property type="project" value="InterPro"/>
</dbReference>
<dbReference type="PANTHER" id="PTHR33751:SF9">
    <property type="entry name" value="CYTOCHROME C4"/>
    <property type="match status" value="1"/>
</dbReference>
<dbReference type="SUPFAM" id="SSF46626">
    <property type="entry name" value="Cytochrome c"/>
    <property type="match status" value="6"/>
</dbReference>
<dbReference type="InterPro" id="IPR050597">
    <property type="entry name" value="Cytochrome_c_Oxidase_Subunit"/>
</dbReference>
<keyword evidence="4" id="KW-0249">Electron transport</keyword>
<keyword evidence="1" id="KW-0813">Transport</keyword>
<feature type="domain" description="Cytochrome c" evidence="6">
    <location>
        <begin position="224"/>
        <end position="323"/>
    </location>
</feature>
<proteinExistence type="predicted"/>
<gene>
    <name evidence="7" type="ORF">METZ01_LOCUS67676</name>
</gene>
<organism evidence="7">
    <name type="scientific">marine metagenome</name>
    <dbReference type="NCBI Taxonomy" id="408172"/>
    <lineage>
        <taxon>unclassified sequences</taxon>
        <taxon>metagenomes</taxon>
        <taxon>ecological metagenomes</taxon>
    </lineage>
</organism>
<evidence type="ECO:0000313" key="7">
    <source>
        <dbReference type="EMBL" id="SVA14822.1"/>
    </source>
</evidence>
<evidence type="ECO:0000256" key="4">
    <source>
        <dbReference type="ARBA" id="ARBA00022982"/>
    </source>
</evidence>
<feature type="domain" description="Cytochrome c" evidence="6">
    <location>
        <begin position="542"/>
        <end position="629"/>
    </location>
</feature>
<feature type="domain" description="Cytochrome c" evidence="6">
    <location>
        <begin position="130"/>
        <end position="217"/>
    </location>
</feature>
<dbReference type="GO" id="GO:0009055">
    <property type="term" value="F:electron transfer activity"/>
    <property type="evidence" value="ECO:0007669"/>
    <property type="project" value="InterPro"/>
</dbReference>
<dbReference type="Pfam" id="PF00034">
    <property type="entry name" value="Cytochrom_C"/>
    <property type="match status" value="6"/>
</dbReference>
<dbReference type="Gene3D" id="1.10.760.10">
    <property type="entry name" value="Cytochrome c-like domain"/>
    <property type="match status" value="6"/>
</dbReference>